<protein>
    <recommendedName>
        <fullName evidence="4">DUF3054 domain-containing protein</fullName>
    </recommendedName>
</protein>
<dbReference type="Pfam" id="PF11255">
    <property type="entry name" value="DUF3054"/>
    <property type="match status" value="1"/>
</dbReference>
<evidence type="ECO:0000313" key="3">
    <source>
        <dbReference type="Proteomes" id="UP001500194"/>
    </source>
</evidence>
<keyword evidence="3" id="KW-1185">Reference proteome</keyword>
<dbReference type="GeneID" id="68573232"/>
<dbReference type="RefSeq" id="WP_227259836.1">
    <property type="nucleotide sequence ID" value="NZ_BAAADU010000002.1"/>
</dbReference>
<comment type="caution">
    <text evidence="2">The sequence shown here is derived from an EMBL/GenBank/DDBJ whole genome shotgun (WGS) entry which is preliminary data.</text>
</comment>
<evidence type="ECO:0008006" key="4">
    <source>
        <dbReference type="Google" id="ProtNLM"/>
    </source>
</evidence>
<reference evidence="2 3" key="1">
    <citation type="journal article" date="2019" name="Int. J. Syst. Evol. Microbiol.">
        <title>The Global Catalogue of Microorganisms (GCM) 10K type strain sequencing project: providing services to taxonomists for standard genome sequencing and annotation.</title>
        <authorList>
            <consortium name="The Broad Institute Genomics Platform"/>
            <consortium name="The Broad Institute Genome Sequencing Center for Infectious Disease"/>
            <person name="Wu L."/>
            <person name="Ma J."/>
        </authorList>
    </citation>
    <scope>NUCLEOTIDE SEQUENCE [LARGE SCALE GENOMIC DNA]</scope>
    <source>
        <strain evidence="2 3">JCM 16327</strain>
    </source>
</reference>
<organism evidence="2 3">
    <name type="scientific">Salarchaeum japonicum</name>
    <dbReference type="NCBI Taxonomy" id="555573"/>
    <lineage>
        <taxon>Archaea</taxon>
        <taxon>Methanobacteriati</taxon>
        <taxon>Methanobacteriota</taxon>
        <taxon>Stenosarchaea group</taxon>
        <taxon>Halobacteria</taxon>
        <taxon>Halobacteriales</taxon>
        <taxon>Halobacteriaceae</taxon>
    </lineage>
</organism>
<dbReference type="Proteomes" id="UP001500194">
    <property type="component" value="Unassembled WGS sequence"/>
</dbReference>
<keyword evidence="1" id="KW-1133">Transmembrane helix</keyword>
<dbReference type="AlphaFoldDB" id="A0AAV3T390"/>
<accession>A0AAV3T390</accession>
<evidence type="ECO:0000256" key="1">
    <source>
        <dbReference type="SAM" id="Phobius"/>
    </source>
</evidence>
<feature type="transmembrane region" description="Helical" evidence="1">
    <location>
        <begin position="12"/>
        <end position="32"/>
    </location>
</feature>
<feature type="transmembrane region" description="Helical" evidence="1">
    <location>
        <begin position="44"/>
        <end position="66"/>
    </location>
</feature>
<sequence>MFEFDRRTVRRFAAGDLVAILAFVTVGEYQHNPFLFQPSQAGDLAVQLAGAAVPFLAGWLVGSWALGAYGERVADSRLRLAGATVGGWLVADVLGQLVRSTAFFPGDASPVFFAVAAAFGSLFLLAWRVAATTILDS</sequence>
<dbReference type="EMBL" id="BAAADU010000002">
    <property type="protein sequence ID" value="GAA0656690.1"/>
    <property type="molecule type" value="Genomic_DNA"/>
</dbReference>
<proteinExistence type="predicted"/>
<name>A0AAV3T390_9EURY</name>
<feature type="transmembrane region" description="Helical" evidence="1">
    <location>
        <begin position="78"/>
        <end position="98"/>
    </location>
</feature>
<evidence type="ECO:0000313" key="2">
    <source>
        <dbReference type="EMBL" id="GAA0656690.1"/>
    </source>
</evidence>
<keyword evidence="1" id="KW-0812">Transmembrane</keyword>
<feature type="transmembrane region" description="Helical" evidence="1">
    <location>
        <begin position="110"/>
        <end position="130"/>
    </location>
</feature>
<dbReference type="InterPro" id="IPR021414">
    <property type="entry name" value="DUF3054"/>
</dbReference>
<keyword evidence="1" id="KW-0472">Membrane</keyword>
<gene>
    <name evidence="2" type="ORF">GCM10009019_20880</name>
</gene>